<comment type="caution">
    <text evidence="2">The sequence shown here is derived from an EMBL/GenBank/DDBJ whole genome shotgun (WGS) entry which is preliminary data.</text>
</comment>
<evidence type="ECO:0008006" key="4">
    <source>
        <dbReference type="Google" id="ProtNLM"/>
    </source>
</evidence>
<evidence type="ECO:0000313" key="3">
    <source>
        <dbReference type="Proteomes" id="UP000315751"/>
    </source>
</evidence>
<evidence type="ECO:0000313" key="2">
    <source>
        <dbReference type="EMBL" id="TWB33639.1"/>
    </source>
</evidence>
<evidence type="ECO:0000256" key="1">
    <source>
        <dbReference type="SAM" id="Phobius"/>
    </source>
</evidence>
<dbReference type="Proteomes" id="UP000315751">
    <property type="component" value="Unassembled WGS sequence"/>
</dbReference>
<organism evidence="2 3">
    <name type="scientific">Nitrospirillum amazonense</name>
    <dbReference type="NCBI Taxonomy" id="28077"/>
    <lineage>
        <taxon>Bacteria</taxon>
        <taxon>Pseudomonadati</taxon>
        <taxon>Pseudomonadota</taxon>
        <taxon>Alphaproteobacteria</taxon>
        <taxon>Rhodospirillales</taxon>
        <taxon>Azospirillaceae</taxon>
        <taxon>Nitrospirillum</taxon>
    </lineage>
</organism>
<proteinExistence type="predicted"/>
<keyword evidence="1" id="KW-0472">Membrane</keyword>
<keyword evidence="3" id="KW-1185">Reference proteome</keyword>
<keyword evidence="1" id="KW-0812">Transmembrane</keyword>
<feature type="transmembrane region" description="Helical" evidence="1">
    <location>
        <begin position="24"/>
        <end position="42"/>
    </location>
</feature>
<keyword evidence="1" id="KW-1133">Transmembrane helix</keyword>
<dbReference type="EMBL" id="VITR01000030">
    <property type="protein sequence ID" value="TWB33639.1"/>
    <property type="molecule type" value="Genomic_DNA"/>
</dbReference>
<protein>
    <recommendedName>
        <fullName evidence="4">PH (Pleckstrin Homology) domain-containing protein</fullName>
    </recommendedName>
</protein>
<dbReference type="AlphaFoldDB" id="A0A560GIQ2"/>
<gene>
    <name evidence="2" type="ORF">FBZ90_13017</name>
</gene>
<reference evidence="2 3" key="1">
    <citation type="submission" date="2019-06" db="EMBL/GenBank/DDBJ databases">
        <title>Genomic Encyclopedia of Type Strains, Phase IV (KMG-V): Genome sequencing to study the core and pangenomes of soil and plant-associated prokaryotes.</title>
        <authorList>
            <person name="Whitman W."/>
        </authorList>
    </citation>
    <scope>NUCLEOTIDE SEQUENCE [LARGE SCALE GENOMIC DNA]</scope>
    <source>
        <strain evidence="2 3">BR 11622</strain>
    </source>
</reference>
<sequence>MARQDTPALPAVFRPTRAAVRTGTLTWGGLTLLMVGFLIWGLKTTNTVMVAYAATTSIIFAGRTVQWWQRFSYNAPAFSLTTWGILLPSGQTLPWGDICSVGLSTRGRRTYVGVHVRESERYYQSLSRLAALLARRDAKAMDGALLSLDAHGVGATPEDLATWIARNAAAAQGVPDPLPAGAGDTAHDWGQRIHLAAPPSPAR</sequence>
<name>A0A560GIQ2_9PROT</name>
<accession>A0A560GIQ2</accession>